<protein>
    <recommendedName>
        <fullName evidence="4">YlbF family regulator</fullName>
    </recommendedName>
</protein>
<dbReference type="SUPFAM" id="SSF158622">
    <property type="entry name" value="YheA/YmcA-like"/>
    <property type="match status" value="1"/>
</dbReference>
<dbReference type="InterPro" id="IPR023378">
    <property type="entry name" value="YheA/YmcA-like_dom_sf"/>
</dbReference>
<evidence type="ECO:0008006" key="4">
    <source>
        <dbReference type="Google" id="ProtNLM"/>
    </source>
</evidence>
<reference evidence="2 3" key="1">
    <citation type="journal article" date="2013" name="Genome Announc.">
        <title>Draft Genome Sequence of 'Candidatus Halobonum tyrrellensis' Strain G22, Isolated from the Hypersaline Waters of Lake Tyrrell, Australia.</title>
        <authorList>
            <person name="Ugalde J.A."/>
            <person name="Narasingarao P."/>
            <person name="Kuo S."/>
            <person name="Podell S."/>
            <person name="Allen E.E."/>
        </authorList>
    </citation>
    <scope>NUCLEOTIDE SEQUENCE [LARGE SCALE GENOMIC DNA]</scope>
    <source>
        <strain evidence="2 3">G22</strain>
    </source>
</reference>
<dbReference type="AlphaFoldDB" id="V4J258"/>
<keyword evidence="3" id="KW-1185">Reference proteome</keyword>
<dbReference type="InterPro" id="IPR010368">
    <property type="entry name" value="Com_YlbF"/>
</dbReference>
<dbReference type="EMBL" id="ASGZ01000009">
    <property type="protein sequence ID" value="ESP89502.1"/>
    <property type="molecule type" value="Genomic_DNA"/>
</dbReference>
<sequence>MSIETETDAGGSDVADADALARDLGDAIAGLPAYERFEEAKAAVEADDEAQRRISEFQQLRQEFAFAQQTGRADDEARRKLQEAQQELHALPVMEKYVEAQDDLQSRLETLNEAISEPLAVDFGGEAGGCCQD</sequence>
<comment type="caution">
    <text evidence="2">The sequence shown here is derived from an EMBL/GenBank/DDBJ whole genome shotgun (WGS) entry which is preliminary data.</text>
</comment>
<accession>V4J258</accession>
<dbReference type="Pfam" id="PF06133">
    <property type="entry name" value="Com_YlbF"/>
    <property type="match status" value="1"/>
</dbReference>
<dbReference type="RefSeq" id="WP_023393336.1">
    <property type="nucleotide sequence ID" value="NZ_ASGZ01000009.1"/>
</dbReference>
<organism evidence="2 3">
    <name type="scientific">Candidatus Halobonum tyrrellensis G22</name>
    <dbReference type="NCBI Taxonomy" id="1324957"/>
    <lineage>
        <taxon>Archaea</taxon>
        <taxon>Methanobacteriati</taxon>
        <taxon>Methanobacteriota</taxon>
        <taxon>Stenosarchaea group</taxon>
        <taxon>Halobacteria</taxon>
        <taxon>Halobacteriales</taxon>
        <taxon>Haloferacaceae</taxon>
        <taxon>Candidatus Halobonum</taxon>
    </lineage>
</organism>
<dbReference type="PATRIC" id="fig|1324957.4.peg.758"/>
<dbReference type="eggNOG" id="arCOG04404">
    <property type="taxonomic scope" value="Archaea"/>
</dbReference>
<dbReference type="OrthoDB" id="211540at2157"/>
<proteinExistence type="predicted"/>
<evidence type="ECO:0000313" key="3">
    <source>
        <dbReference type="Proteomes" id="UP000017840"/>
    </source>
</evidence>
<evidence type="ECO:0000256" key="1">
    <source>
        <dbReference type="SAM" id="Coils"/>
    </source>
</evidence>
<dbReference type="Proteomes" id="UP000017840">
    <property type="component" value="Unassembled WGS sequence"/>
</dbReference>
<gene>
    <name evidence="2" type="ORF">K933_03725</name>
</gene>
<dbReference type="STRING" id="1324957.K933_03725"/>
<name>V4J258_9EURY</name>
<dbReference type="Gene3D" id="1.20.1500.10">
    <property type="entry name" value="YheA/YmcA-like"/>
    <property type="match status" value="1"/>
</dbReference>
<keyword evidence="1" id="KW-0175">Coiled coil</keyword>
<evidence type="ECO:0000313" key="2">
    <source>
        <dbReference type="EMBL" id="ESP89502.1"/>
    </source>
</evidence>
<feature type="coiled-coil region" evidence="1">
    <location>
        <begin position="67"/>
        <end position="114"/>
    </location>
</feature>